<feature type="transmembrane region" description="Helical" evidence="2">
    <location>
        <begin position="451"/>
        <end position="472"/>
    </location>
</feature>
<feature type="transmembrane region" description="Helical" evidence="2">
    <location>
        <begin position="325"/>
        <end position="347"/>
    </location>
</feature>
<proteinExistence type="predicted"/>
<reference evidence="3 4" key="1">
    <citation type="submission" date="2014-02" db="EMBL/GenBank/DDBJ databases">
        <authorList>
            <person name="Sibley D."/>
            <person name="Venepally P."/>
            <person name="Karamycheva S."/>
            <person name="Hadjithomas M."/>
            <person name="Khan A."/>
            <person name="Brunk B."/>
            <person name="Roos D."/>
            <person name="Caler E."/>
            <person name="Lorenzi H."/>
        </authorList>
    </citation>
    <scope>NUCLEOTIDE SEQUENCE [LARGE SCALE GENOMIC DNA]</scope>
    <source>
        <strain evidence="3 4">GAB2-2007-GAL-DOM2</strain>
    </source>
</reference>
<dbReference type="OrthoDB" id="427982at2759"/>
<evidence type="ECO:0000313" key="3">
    <source>
        <dbReference type="EMBL" id="KFG34070.1"/>
    </source>
</evidence>
<protein>
    <submittedName>
        <fullName evidence="3">Putative transmembrane protein</fullName>
    </submittedName>
</protein>
<comment type="caution">
    <text evidence="3">The sequence shown here is derived from an EMBL/GenBank/DDBJ whole genome shotgun (WGS) entry which is preliminary data.</text>
</comment>
<dbReference type="Proteomes" id="UP000028837">
    <property type="component" value="Unassembled WGS sequence"/>
</dbReference>
<gene>
    <name evidence="3" type="ORF">TGDOM2_259940</name>
</gene>
<feature type="transmembrane region" description="Helical" evidence="2">
    <location>
        <begin position="262"/>
        <end position="285"/>
    </location>
</feature>
<organism evidence="3 4">
    <name type="scientific">Toxoplasma gondii GAB2-2007-GAL-DOM2</name>
    <dbReference type="NCBI Taxonomy" id="1130820"/>
    <lineage>
        <taxon>Eukaryota</taxon>
        <taxon>Sar</taxon>
        <taxon>Alveolata</taxon>
        <taxon>Apicomplexa</taxon>
        <taxon>Conoidasida</taxon>
        <taxon>Coccidia</taxon>
        <taxon>Eucoccidiorida</taxon>
        <taxon>Eimeriorina</taxon>
        <taxon>Sarcocystidae</taxon>
        <taxon>Toxoplasma</taxon>
    </lineage>
</organism>
<name>A0A086JPK2_TOXGO</name>
<dbReference type="AlphaFoldDB" id="A0A086JPK2"/>
<feature type="transmembrane region" description="Helical" evidence="2">
    <location>
        <begin position="170"/>
        <end position="194"/>
    </location>
</feature>
<evidence type="ECO:0000313" key="4">
    <source>
        <dbReference type="Proteomes" id="UP000028837"/>
    </source>
</evidence>
<feature type="transmembrane region" description="Helical" evidence="2">
    <location>
        <begin position="230"/>
        <end position="250"/>
    </location>
</feature>
<sequence>MEVCLPTRGVSTSRIHPAAGTEPTRSHNGGGHLVVYTGGAPPPAAHQIHHVRSMPLPTPMARSSAEAMAACSGHCPRILVSAAQQVLLITHAIALLLIGREVYVHNQVSGGFGPRGSVVLQLPPVALSASFNSPVGNGEPVVVVGDKLASAAELSGQPTGGDSTSPGQEYLSTLSVVSGLVFLGGCLSCLILLFSPVTSLPYMRLCMIHRNNRVLAAEGDWQTPSLLTEIVPEIVMAILGAFVLGGFLLSEQQMCKYLAEHISLVLSLHAPTLDLAHSSLGIFSFDSQSPTSKTSSVGSFISLLAATSLGGVAYGLLLPYFSSTMIAIVSFFTLCFAVSIPFFPFPATLDAFPSLPPSLVYFLPPCFLPCITLGAFFVACCCVKHFRKYRTVMCAEERGLSCLRIAVTISIFAFSAVGTLSFFSSLSRTPSAPVSVWLRTWHVVLARVQPILPRVSTCCGALCSLLLLLSILQMLLEYFSIRNNAVGVRLQGAFFSLFNLPAFVPTDAHGNPELSQVPGLSQCVPSPADGQAVQQVGGVSAPLLLLPGTPMPQHFRPSFTSSGLQSPKPCRPGGLTQLVPGFVRDWSSQRHGERQHADEGSTRSLMMVRSGAGVAPEGSAHCV</sequence>
<accession>A0A086JPK2</accession>
<keyword evidence="2 3" id="KW-0812">Transmembrane</keyword>
<feature type="region of interest" description="Disordered" evidence="1">
    <location>
        <begin position="1"/>
        <end position="29"/>
    </location>
</feature>
<evidence type="ECO:0000256" key="2">
    <source>
        <dbReference type="SAM" id="Phobius"/>
    </source>
</evidence>
<dbReference type="VEuPathDB" id="ToxoDB:TGDOM2_259940"/>
<feature type="transmembrane region" description="Helical" evidence="2">
    <location>
        <begin position="403"/>
        <end position="423"/>
    </location>
</feature>
<keyword evidence="2" id="KW-0472">Membrane</keyword>
<keyword evidence="2" id="KW-1133">Transmembrane helix</keyword>
<dbReference type="EMBL" id="AHZU02001279">
    <property type="protein sequence ID" value="KFG34070.1"/>
    <property type="molecule type" value="Genomic_DNA"/>
</dbReference>
<feature type="transmembrane region" description="Helical" evidence="2">
    <location>
        <begin position="297"/>
        <end position="318"/>
    </location>
</feature>
<feature type="transmembrane region" description="Helical" evidence="2">
    <location>
        <begin position="359"/>
        <end position="383"/>
    </location>
</feature>
<evidence type="ECO:0000256" key="1">
    <source>
        <dbReference type="SAM" id="MobiDB-lite"/>
    </source>
</evidence>